<proteinExistence type="predicted"/>
<protein>
    <submittedName>
        <fullName evidence="1">Uncharacterized protein</fullName>
    </submittedName>
</protein>
<evidence type="ECO:0000313" key="2">
    <source>
        <dbReference type="Proteomes" id="UP001596200"/>
    </source>
</evidence>
<organism evidence="1 2">
    <name type="scientific">Streptomyces pulveraceus</name>
    <dbReference type="NCBI Taxonomy" id="68258"/>
    <lineage>
        <taxon>Bacteria</taxon>
        <taxon>Bacillati</taxon>
        <taxon>Actinomycetota</taxon>
        <taxon>Actinomycetes</taxon>
        <taxon>Kitasatosporales</taxon>
        <taxon>Streptomycetaceae</taxon>
        <taxon>Streptomyces</taxon>
    </lineage>
</organism>
<gene>
    <name evidence="1" type="ORF">ACFP1B_13275</name>
</gene>
<evidence type="ECO:0000313" key="1">
    <source>
        <dbReference type="EMBL" id="MFC5914396.1"/>
    </source>
</evidence>
<dbReference type="Proteomes" id="UP001596200">
    <property type="component" value="Unassembled WGS sequence"/>
</dbReference>
<dbReference type="RefSeq" id="WP_344514931.1">
    <property type="nucleotide sequence ID" value="NZ_BAAATU010000031.1"/>
</dbReference>
<sequence>MIWLGTALYGYERDEHGAFVRACARGKSPRGIAPQVAALLTRHGPLAAVMTDYYREFRFESRQTSYPLEAIRRIGGLDDASVV</sequence>
<keyword evidence="2" id="KW-1185">Reference proteome</keyword>
<name>A0ABW1GKH0_9ACTN</name>
<comment type="caution">
    <text evidence="1">The sequence shown here is derived from an EMBL/GenBank/DDBJ whole genome shotgun (WGS) entry which is preliminary data.</text>
</comment>
<reference evidence="2" key="1">
    <citation type="journal article" date="2019" name="Int. J. Syst. Evol. Microbiol.">
        <title>The Global Catalogue of Microorganisms (GCM) 10K type strain sequencing project: providing services to taxonomists for standard genome sequencing and annotation.</title>
        <authorList>
            <consortium name="The Broad Institute Genomics Platform"/>
            <consortium name="The Broad Institute Genome Sequencing Center for Infectious Disease"/>
            <person name="Wu L."/>
            <person name="Ma J."/>
        </authorList>
    </citation>
    <scope>NUCLEOTIDE SEQUENCE [LARGE SCALE GENOMIC DNA]</scope>
    <source>
        <strain evidence="2">JCM 4147</strain>
    </source>
</reference>
<accession>A0ABW1GKH0</accession>
<dbReference type="EMBL" id="JBHSPU010000013">
    <property type="protein sequence ID" value="MFC5914396.1"/>
    <property type="molecule type" value="Genomic_DNA"/>
</dbReference>